<evidence type="ECO:0000313" key="7">
    <source>
        <dbReference type="EMBL" id="CAB4933342.1"/>
    </source>
</evidence>
<dbReference type="PANTHER" id="PTHR43019">
    <property type="entry name" value="SERINE ENDOPROTEASE DEGS"/>
    <property type="match status" value="1"/>
</dbReference>
<accession>A0A6J5YCZ9</accession>
<reference evidence="6" key="1">
    <citation type="submission" date="2020-05" db="EMBL/GenBank/DDBJ databases">
        <authorList>
            <person name="Chiriac C."/>
            <person name="Salcher M."/>
            <person name="Ghai R."/>
            <person name="Kavagutti S V."/>
        </authorList>
    </citation>
    <scope>NUCLEOTIDE SEQUENCE</scope>
</reference>
<evidence type="ECO:0000256" key="3">
    <source>
        <dbReference type="ARBA" id="ARBA00022989"/>
    </source>
</evidence>
<dbReference type="GO" id="GO:0016020">
    <property type="term" value="C:membrane"/>
    <property type="evidence" value="ECO:0007669"/>
    <property type="project" value="UniProtKB-SubCell"/>
</dbReference>
<feature type="transmembrane region" description="Helical" evidence="5">
    <location>
        <begin position="101"/>
        <end position="122"/>
    </location>
</feature>
<dbReference type="InterPro" id="IPR003825">
    <property type="entry name" value="Colicin-V_CvpA"/>
</dbReference>
<dbReference type="AlphaFoldDB" id="A0A6J5YCZ9"/>
<keyword evidence="3 5" id="KW-1133">Transmembrane helix</keyword>
<dbReference type="Pfam" id="PF02674">
    <property type="entry name" value="Colicin_V"/>
    <property type="match status" value="1"/>
</dbReference>
<feature type="transmembrane region" description="Helical" evidence="5">
    <location>
        <begin position="29"/>
        <end position="48"/>
    </location>
</feature>
<dbReference type="InterPro" id="IPR001940">
    <property type="entry name" value="Peptidase_S1C"/>
</dbReference>
<dbReference type="NCBIfam" id="NF033740">
    <property type="entry name" value="MarP_fam_protase"/>
    <property type="match status" value="1"/>
</dbReference>
<dbReference type="Pfam" id="PF13365">
    <property type="entry name" value="Trypsin_2"/>
    <property type="match status" value="1"/>
</dbReference>
<comment type="subcellular location">
    <subcellularLocation>
        <location evidence="1">Membrane</location>
        <topology evidence="1">Multi-pass membrane protein</topology>
    </subcellularLocation>
</comment>
<gene>
    <name evidence="6" type="ORF">UFOPK1392_01058</name>
    <name evidence="7" type="ORF">UFOPK3733_00809</name>
</gene>
<dbReference type="InterPro" id="IPR009003">
    <property type="entry name" value="Peptidase_S1_PA"/>
</dbReference>
<evidence type="ECO:0000313" key="6">
    <source>
        <dbReference type="EMBL" id="CAB4323305.1"/>
    </source>
</evidence>
<protein>
    <submittedName>
        <fullName evidence="6">Unannotated protein</fullName>
    </submittedName>
</protein>
<dbReference type="SUPFAM" id="SSF50494">
    <property type="entry name" value="Trypsin-like serine proteases"/>
    <property type="match status" value="1"/>
</dbReference>
<evidence type="ECO:0000256" key="4">
    <source>
        <dbReference type="ARBA" id="ARBA00023136"/>
    </source>
</evidence>
<keyword evidence="4 5" id="KW-0472">Membrane</keyword>
<evidence type="ECO:0000256" key="5">
    <source>
        <dbReference type="SAM" id="Phobius"/>
    </source>
</evidence>
<dbReference type="PRINTS" id="PR00834">
    <property type="entry name" value="PROTEASES2C"/>
</dbReference>
<dbReference type="GO" id="GO:0006508">
    <property type="term" value="P:proteolysis"/>
    <property type="evidence" value="ECO:0007669"/>
    <property type="project" value="InterPro"/>
</dbReference>
<dbReference type="PANTHER" id="PTHR43019:SF23">
    <property type="entry name" value="PROTEASE DO-LIKE 5, CHLOROPLASTIC"/>
    <property type="match status" value="1"/>
</dbReference>
<dbReference type="GO" id="GO:0009403">
    <property type="term" value="P:toxin biosynthetic process"/>
    <property type="evidence" value="ECO:0007669"/>
    <property type="project" value="InterPro"/>
</dbReference>
<name>A0A6J5YCZ9_9ZZZZ</name>
<dbReference type="InterPro" id="IPR047680">
    <property type="entry name" value="MarP-like"/>
</dbReference>
<dbReference type="GO" id="GO:0004252">
    <property type="term" value="F:serine-type endopeptidase activity"/>
    <property type="evidence" value="ECO:0007669"/>
    <property type="project" value="InterPro"/>
</dbReference>
<dbReference type="Gene3D" id="2.40.10.10">
    <property type="entry name" value="Trypsin-like serine proteases"/>
    <property type="match status" value="2"/>
</dbReference>
<dbReference type="EMBL" id="CAEMXZ010000037">
    <property type="protein sequence ID" value="CAB4323305.1"/>
    <property type="molecule type" value="Genomic_DNA"/>
</dbReference>
<organism evidence="6">
    <name type="scientific">freshwater metagenome</name>
    <dbReference type="NCBI Taxonomy" id="449393"/>
    <lineage>
        <taxon>unclassified sequences</taxon>
        <taxon>metagenomes</taxon>
        <taxon>ecological metagenomes</taxon>
    </lineage>
</organism>
<dbReference type="EMBL" id="CAFBNC010000030">
    <property type="protein sequence ID" value="CAB4933342.1"/>
    <property type="molecule type" value="Genomic_DNA"/>
</dbReference>
<evidence type="ECO:0000256" key="1">
    <source>
        <dbReference type="ARBA" id="ARBA00004141"/>
    </source>
</evidence>
<keyword evidence="2 5" id="KW-0812">Transmembrane</keyword>
<sequence length="388" mass="40578">MNTLDLVLLAMIGLTAAAGFRIGFVSRVISWVGLGFGIWIGVHAARFLLDHLATDRQSLLVGLTIATLGVSGALGQWVGFAAGRFVRVPPFPALRTIDRCLGAVLAIGGLMTLLWLSTPLLVSAPGELSALATSSKITQRLDDLLPPAPDALYALRHALATDAYPDVFAVLRPTPEVGAAPMTTGLSDFVRISAARSVVKIEGDACRRVQDGSGFVVSEDTIVTNAHVVAGEKQVTVFRDDGRRFSGRVALFDPERDLAVVVVNGLDRPWLSLGRDSTQSGSTGGVFGHPGGEPLRIAPFKVARTLDAKGLDIYGTASTSRRVLELGSTLRPGDSGSALIDADGQVVGVAFAISRDRTDVAYALDPSEVRAALAATSPNAVSTGPCLS</sequence>
<proteinExistence type="predicted"/>
<dbReference type="InterPro" id="IPR043504">
    <property type="entry name" value="Peptidase_S1_PA_chymotrypsin"/>
</dbReference>
<evidence type="ECO:0000256" key="2">
    <source>
        <dbReference type="ARBA" id="ARBA00022692"/>
    </source>
</evidence>
<feature type="transmembrane region" description="Helical" evidence="5">
    <location>
        <begin position="60"/>
        <end position="81"/>
    </location>
</feature>